<dbReference type="Ensembl" id="ENSSHBT00005004119.1">
    <property type="protein sequence ID" value="ENSSHBP00005003373.1"/>
    <property type="gene ID" value="ENSSHBG00005003047.1"/>
</dbReference>
<dbReference type="Gene3D" id="3.30.1740.20">
    <property type="entry name" value="Ribosomal protein S26e"/>
    <property type="match status" value="1"/>
</dbReference>
<evidence type="ECO:0000313" key="1">
    <source>
        <dbReference type="Ensembl" id="ENSSHBP00005003373.1"/>
    </source>
</evidence>
<dbReference type="InterPro" id="IPR038551">
    <property type="entry name" value="Ribosomal_eS26_sf"/>
</dbReference>
<dbReference type="AlphaFoldDB" id="A0A672TN94"/>
<accession>A0A672TN94</accession>
<reference evidence="1" key="2">
    <citation type="submission" date="2025-08" db="UniProtKB">
        <authorList>
            <consortium name="Ensembl"/>
        </authorList>
    </citation>
    <scope>IDENTIFICATION</scope>
</reference>
<reference evidence="1" key="3">
    <citation type="submission" date="2025-09" db="UniProtKB">
        <authorList>
            <consortium name="Ensembl"/>
        </authorList>
    </citation>
    <scope>IDENTIFICATION</scope>
</reference>
<dbReference type="InParanoid" id="A0A672TN94"/>
<organism evidence="1 2">
    <name type="scientific">Strigops habroptila</name>
    <name type="common">Kakapo</name>
    <dbReference type="NCBI Taxonomy" id="2489341"/>
    <lineage>
        <taxon>Eukaryota</taxon>
        <taxon>Metazoa</taxon>
        <taxon>Chordata</taxon>
        <taxon>Craniata</taxon>
        <taxon>Vertebrata</taxon>
        <taxon>Euteleostomi</taxon>
        <taxon>Archelosauria</taxon>
        <taxon>Archosauria</taxon>
        <taxon>Dinosauria</taxon>
        <taxon>Saurischia</taxon>
        <taxon>Theropoda</taxon>
        <taxon>Coelurosauria</taxon>
        <taxon>Aves</taxon>
        <taxon>Neognathae</taxon>
        <taxon>Neoaves</taxon>
        <taxon>Telluraves</taxon>
        <taxon>Australaves</taxon>
        <taxon>Psittaciformes</taxon>
        <taxon>Psittacidae</taxon>
        <taxon>Strigops</taxon>
    </lineage>
</organism>
<keyword evidence="2" id="KW-1185">Reference proteome</keyword>
<reference evidence="1 2" key="1">
    <citation type="submission" date="2019-11" db="EMBL/GenBank/DDBJ databases">
        <title>Strigops habroptila (kakapo) genome, bStrHab1, primary haplotype, v2.</title>
        <authorList>
            <person name="Jarvis E.D."/>
            <person name="Howard J."/>
            <person name="Rhie A."/>
            <person name="Phillippy A."/>
            <person name="Korlach J."/>
            <person name="Digby A."/>
            <person name="Iorns D."/>
            <person name="Eason D."/>
            <person name="Robertson B."/>
            <person name="Raemaekers T."/>
            <person name="Howe K."/>
            <person name="Lewin H."/>
            <person name="Damas J."/>
            <person name="Hastie A."/>
            <person name="Tracey A."/>
            <person name="Chow W."/>
            <person name="Fedrigo O."/>
        </authorList>
    </citation>
    <scope>NUCLEOTIDE SEQUENCE [LARGE SCALE GENOMIC DNA]</scope>
</reference>
<sequence>MQTTGRRNIRYTKKGHGYTQPMNALAVVAAIPERRQQQRLSSIVLLRLQCSDTCSLRDCYVLSKLCVKLHYVLSRAICSGVIRNPSWETLEGCCYPDQVWICWC</sequence>
<evidence type="ECO:0000313" key="2">
    <source>
        <dbReference type="Proteomes" id="UP000472266"/>
    </source>
</evidence>
<proteinExistence type="predicted"/>
<name>A0A672TN94_STRHB</name>
<dbReference type="Proteomes" id="UP000472266">
    <property type="component" value="Chromosome 4"/>
</dbReference>
<protein>
    <submittedName>
        <fullName evidence="1">Uncharacterized protein</fullName>
    </submittedName>
</protein>